<dbReference type="PROSITE" id="PS50005">
    <property type="entry name" value="TPR"/>
    <property type="match status" value="1"/>
</dbReference>
<evidence type="ECO:0000313" key="3">
    <source>
        <dbReference type="EMBL" id="KAG2175393.1"/>
    </source>
</evidence>
<reference evidence="3" key="1">
    <citation type="submission" date="2020-12" db="EMBL/GenBank/DDBJ databases">
        <title>Metabolic potential, ecology and presence of endohyphal bacteria is reflected in genomic diversity of Mucoromycotina.</title>
        <authorList>
            <person name="Muszewska A."/>
            <person name="Okrasinska A."/>
            <person name="Steczkiewicz K."/>
            <person name="Drgas O."/>
            <person name="Orlowska M."/>
            <person name="Perlinska-Lenart U."/>
            <person name="Aleksandrzak-Piekarczyk T."/>
            <person name="Szatraj K."/>
            <person name="Zielenkiewicz U."/>
            <person name="Pilsyk S."/>
            <person name="Malc E."/>
            <person name="Mieczkowski P."/>
            <person name="Kruszewska J.S."/>
            <person name="Biernat P."/>
            <person name="Pawlowska J."/>
        </authorList>
    </citation>
    <scope>NUCLEOTIDE SEQUENCE</scope>
    <source>
        <strain evidence="3">WA0000067209</strain>
    </source>
</reference>
<dbReference type="GO" id="GO:0005794">
    <property type="term" value="C:Golgi apparatus"/>
    <property type="evidence" value="ECO:0007669"/>
    <property type="project" value="TreeGrafter"/>
</dbReference>
<feature type="compositionally biased region" description="Polar residues" evidence="2">
    <location>
        <begin position="74"/>
        <end position="94"/>
    </location>
</feature>
<dbReference type="AlphaFoldDB" id="A0A8H7PK85"/>
<dbReference type="PANTHER" id="PTHR21581">
    <property type="entry name" value="D-ALANYL-D-ALANINE CARBOXYPEPTIDASE"/>
    <property type="match status" value="1"/>
</dbReference>
<evidence type="ECO:0008006" key="5">
    <source>
        <dbReference type="Google" id="ProtNLM"/>
    </source>
</evidence>
<dbReference type="InterPro" id="IPR019734">
    <property type="entry name" value="TPR_rpt"/>
</dbReference>
<dbReference type="OrthoDB" id="428342at2759"/>
<feature type="repeat" description="TPR" evidence="1">
    <location>
        <begin position="369"/>
        <end position="402"/>
    </location>
</feature>
<dbReference type="EMBL" id="JAEPQZ010000011">
    <property type="protein sequence ID" value="KAG2175393.1"/>
    <property type="molecule type" value="Genomic_DNA"/>
</dbReference>
<dbReference type="SUPFAM" id="SSF48452">
    <property type="entry name" value="TPR-like"/>
    <property type="match status" value="1"/>
</dbReference>
<feature type="region of interest" description="Disordered" evidence="2">
    <location>
        <begin position="74"/>
        <end position="144"/>
    </location>
</feature>
<name>A0A8H7PK85_MORIS</name>
<comment type="caution">
    <text evidence="3">The sequence shown here is derived from an EMBL/GenBank/DDBJ whole genome shotgun (WGS) entry which is preliminary data.</text>
</comment>
<dbReference type="Gene3D" id="1.25.40.10">
    <property type="entry name" value="Tetratricopeptide repeat domain"/>
    <property type="match status" value="1"/>
</dbReference>
<organism evidence="3 4">
    <name type="scientific">Mortierella isabellina</name>
    <name type="common">Filamentous fungus</name>
    <name type="synonym">Umbelopsis isabellina</name>
    <dbReference type="NCBI Taxonomy" id="91625"/>
    <lineage>
        <taxon>Eukaryota</taxon>
        <taxon>Fungi</taxon>
        <taxon>Fungi incertae sedis</taxon>
        <taxon>Mucoromycota</taxon>
        <taxon>Mucoromycotina</taxon>
        <taxon>Umbelopsidomycetes</taxon>
        <taxon>Umbelopsidales</taxon>
        <taxon>Umbelopsidaceae</taxon>
        <taxon>Umbelopsis</taxon>
    </lineage>
</organism>
<dbReference type="InterPro" id="IPR011990">
    <property type="entry name" value="TPR-like_helical_dom_sf"/>
</dbReference>
<feature type="compositionally biased region" description="Basic residues" evidence="2">
    <location>
        <begin position="122"/>
        <end position="134"/>
    </location>
</feature>
<evidence type="ECO:0000256" key="2">
    <source>
        <dbReference type="SAM" id="MobiDB-lite"/>
    </source>
</evidence>
<accession>A0A8H7PK85</accession>
<evidence type="ECO:0000256" key="1">
    <source>
        <dbReference type="PROSITE-ProRule" id="PRU00339"/>
    </source>
</evidence>
<proteinExistence type="predicted"/>
<evidence type="ECO:0000313" key="4">
    <source>
        <dbReference type="Proteomes" id="UP000654370"/>
    </source>
</evidence>
<dbReference type="PANTHER" id="PTHR21581:SF6">
    <property type="entry name" value="TRAFFICKING PROTEIN PARTICLE COMPLEX SUBUNIT 12"/>
    <property type="match status" value="1"/>
</dbReference>
<sequence length="506" mass="56809">MENELKADHILSPTTERPGHHTPGSIAHPPSGINTMPDPVDTFDTIPPTPQAQQPPGLPYQIFNSLTSTIGNMTTTAPRNSQGNQDNIATSPSGNYFPDTYESSSSGEYAGNQPAANQSNTTRKRGYSGTRAHRSLSSASAGTGGVSLGLSLTNSTLFYDIPMSDALSELLEKHLPPERRPRREFVELADLEKMKTKEALQDLMNKKSWRSVARLARNRIVQTNPAHLSEILQLWNVRLNALVKLRLYQLASAELDKLGDLTRQEFTFEYHQGLFPGQSGSMIPFELRILWANLPGWMKHPNTSIERLTLLAMECKKHQAEADKDVWKKREVSLYIMLVNFLLEIKDYPLCISIMTQISEKMMDMPKDSKIVSALGRLHLQLGNIQEAKSIFKNLENLNDHNAEYNRSIKMNSALCNIASGEWKVAKDQLQSILELHTNDFEALNNFAVCLLYLGELDKAIAAMEDLITKASGESDFFMEQAIFNLCTLYELRSDDAMEKKVMLFL</sequence>
<dbReference type="Proteomes" id="UP000654370">
    <property type="component" value="Unassembled WGS sequence"/>
</dbReference>
<feature type="region of interest" description="Disordered" evidence="2">
    <location>
        <begin position="1"/>
        <end position="32"/>
    </location>
</feature>
<gene>
    <name evidence="3" type="ORF">INT43_001040</name>
</gene>
<keyword evidence="1" id="KW-0802">TPR repeat</keyword>
<keyword evidence="4" id="KW-1185">Reference proteome</keyword>
<dbReference type="Pfam" id="PF04733">
    <property type="entry name" value="Coatomer_E"/>
    <property type="match status" value="1"/>
</dbReference>
<dbReference type="GO" id="GO:0030008">
    <property type="term" value="C:TRAPP complex"/>
    <property type="evidence" value="ECO:0007669"/>
    <property type="project" value="TreeGrafter"/>
</dbReference>
<protein>
    <recommendedName>
        <fullName evidence="5">Trafficking protein particle complex subunit 12</fullName>
    </recommendedName>
</protein>